<gene>
    <name evidence="2" type="ORF">O181_102936</name>
</gene>
<keyword evidence="3" id="KW-1185">Reference proteome</keyword>
<sequence length="119" mass="12810">TDIVLLINSKIIISFIVTSYRHQAVLTPTERAPLDRTPSFHQLSDNLERGPPMEGAAPCRRGGVKARSRLGEAEDEEGDSEEAEVASALAGAPEASEAPILAPSNHLLSLKLNQIFPKL</sequence>
<comment type="caution">
    <text evidence="2">The sequence shown here is derived from an EMBL/GenBank/DDBJ whole genome shotgun (WGS) entry which is preliminary data.</text>
</comment>
<dbReference type="Proteomes" id="UP000765509">
    <property type="component" value="Unassembled WGS sequence"/>
</dbReference>
<organism evidence="2 3">
    <name type="scientific">Austropuccinia psidii MF-1</name>
    <dbReference type="NCBI Taxonomy" id="1389203"/>
    <lineage>
        <taxon>Eukaryota</taxon>
        <taxon>Fungi</taxon>
        <taxon>Dikarya</taxon>
        <taxon>Basidiomycota</taxon>
        <taxon>Pucciniomycotina</taxon>
        <taxon>Pucciniomycetes</taxon>
        <taxon>Pucciniales</taxon>
        <taxon>Sphaerophragmiaceae</taxon>
        <taxon>Austropuccinia</taxon>
    </lineage>
</organism>
<evidence type="ECO:0000256" key="1">
    <source>
        <dbReference type="SAM" id="MobiDB-lite"/>
    </source>
</evidence>
<proteinExistence type="predicted"/>
<dbReference type="EMBL" id="AVOT02073920">
    <property type="protein sequence ID" value="MBW0563221.1"/>
    <property type="molecule type" value="Genomic_DNA"/>
</dbReference>
<feature type="non-terminal residue" evidence="2">
    <location>
        <position position="1"/>
    </location>
</feature>
<evidence type="ECO:0000313" key="2">
    <source>
        <dbReference type="EMBL" id="MBW0563221.1"/>
    </source>
</evidence>
<reference evidence="2" key="1">
    <citation type="submission" date="2021-03" db="EMBL/GenBank/DDBJ databases">
        <title>Draft genome sequence of rust myrtle Austropuccinia psidii MF-1, a brazilian biotype.</title>
        <authorList>
            <person name="Quecine M.C."/>
            <person name="Pachon D.M.R."/>
            <person name="Bonatelli M.L."/>
            <person name="Correr F.H."/>
            <person name="Franceschini L.M."/>
            <person name="Leite T.F."/>
            <person name="Margarido G.R.A."/>
            <person name="Almeida C.A."/>
            <person name="Ferrarezi J.A."/>
            <person name="Labate C.A."/>
        </authorList>
    </citation>
    <scope>NUCLEOTIDE SEQUENCE</scope>
    <source>
        <strain evidence="2">MF-1</strain>
    </source>
</reference>
<accession>A0A9Q3JJN3</accession>
<evidence type="ECO:0000313" key="3">
    <source>
        <dbReference type="Proteomes" id="UP000765509"/>
    </source>
</evidence>
<protein>
    <submittedName>
        <fullName evidence="2">Uncharacterized protein</fullName>
    </submittedName>
</protein>
<feature type="compositionally biased region" description="Acidic residues" evidence="1">
    <location>
        <begin position="73"/>
        <end position="84"/>
    </location>
</feature>
<feature type="region of interest" description="Disordered" evidence="1">
    <location>
        <begin position="33"/>
        <end position="91"/>
    </location>
</feature>
<name>A0A9Q3JJN3_9BASI</name>
<dbReference type="AlphaFoldDB" id="A0A9Q3JJN3"/>